<protein>
    <submittedName>
        <fullName evidence="1">Uncharacterized protein</fullName>
    </submittedName>
</protein>
<proteinExistence type="predicted"/>
<sequence length="63" mass="7129">MTMKVFEPASGPEIVEPQEYHGCNKQNSEIENVQEFSWTIRKGPHWRLAHAASDTTDTSPAGW</sequence>
<accession>A0A702FJH2</accession>
<reference evidence="1" key="2">
    <citation type="submission" date="2018-09" db="EMBL/GenBank/DDBJ databases">
        <authorList>
            <consortium name="NCBI Pathogen Detection Project"/>
        </authorList>
    </citation>
    <scope>NUCLEOTIDE SEQUENCE</scope>
    <source>
        <strain evidence="1">2702-77</strain>
    </source>
</reference>
<dbReference type="AlphaFoldDB" id="A0A702FJH2"/>
<dbReference type="EMBL" id="DAAMHO010000013">
    <property type="protein sequence ID" value="HAC6695017.1"/>
    <property type="molecule type" value="Genomic_DNA"/>
</dbReference>
<reference evidence="1" key="1">
    <citation type="journal article" date="2018" name="Genome Biol.">
        <title>SKESA: strategic k-mer extension for scrupulous assemblies.</title>
        <authorList>
            <person name="Souvorov A."/>
            <person name="Agarwala R."/>
            <person name="Lipman D.J."/>
        </authorList>
    </citation>
    <scope>NUCLEOTIDE SEQUENCE</scope>
    <source>
        <strain evidence="1">2702-77</strain>
    </source>
</reference>
<organism evidence="1">
    <name type="scientific">Salmonella bongori serovar 44:r:-</name>
    <dbReference type="NCBI Taxonomy" id="1967585"/>
    <lineage>
        <taxon>Bacteria</taxon>
        <taxon>Pseudomonadati</taxon>
        <taxon>Pseudomonadota</taxon>
        <taxon>Gammaproteobacteria</taxon>
        <taxon>Enterobacterales</taxon>
        <taxon>Enterobacteriaceae</taxon>
        <taxon>Salmonella</taxon>
    </lineage>
</organism>
<comment type="caution">
    <text evidence="1">The sequence shown here is derived from an EMBL/GenBank/DDBJ whole genome shotgun (WGS) entry which is preliminary data.</text>
</comment>
<gene>
    <name evidence="1" type="ORF">G0D16_12230</name>
</gene>
<name>A0A702FJH2_SALBN</name>
<evidence type="ECO:0000313" key="1">
    <source>
        <dbReference type="EMBL" id="HAC6695017.1"/>
    </source>
</evidence>